<accession>A0A1X2IW90</accession>
<proteinExistence type="predicted"/>
<reference evidence="1 2" key="1">
    <citation type="submission" date="2016-07" db="EMBL/GenBank/DDBJ databases">
        <title>Pervasive Adenine N6-methylation of Active Genes in Fungi.</title>
        <authorList>
            <consortium name="DOE Joint Genome Institute"/>
            <person name="Mondo S.J."/>
            <person name="Dannebaum R.O."/>
            <person name="Kuo R.C."/>
            <person name="Labutti K."/>
            <person name="Haridas S."/>
            <person name="Kuo A."/>
            <person name="Salamov A."/>
            <person name="Ahrendt S.R."/>
            <person name="Lipzen A."/>
            <person name="Sullivan W."/>
            <person name="Andreopoulos W.B."/>
            <person name="Clum A."/>
            <person name="Lindquist E."/>
            <person name="Daum C."/>
            <person name="Ramamoorthy G.K."/>
            <person name="Gryganskyi A."/>
            <person name="Culley D."/>
            <person name="Magnuson J.K."/>
            <person name="James T.Y."/>
            <person name="O'Malley M.A."/>
            <person name="Stajich J.E."/>
            <person name="Spatafora J.W."/>
            <person name="Visel A."/>
            <person name="Grigoriev I.V."/>
        </authorList>
    </citation>
    <scope>NUCLEOTIDE SEQUENCE [LARGE SCALE GENOMIC DNA]</scope>
    <source>
        <strain evidence="1 2">NRRL 1336</strain>
    </source>
</reference>
<evidence type="ECO:0000313" key="1">
    <source>
        <dbReference type="EMBL" id="ORZ23292.1"/>
    </source>
</evidence>
<keyword evidence="2" id="KW-1185">Reference proteome</keyword>
<name>A0A1X2IW90_9FUNG</name>
<protein>
    <submittedName>
        <fullName evidence="1">Uncharacterized protein</fullName>
    </submittedName>
</protein>
<dbReference type="OrthoDB" id="5573441at2759"/>
<dbReference type="Proteomes" id="UP000193560">
    <property type="component" value="Unassembled WGS sequence"/>
</dbReference>
<dbReference type="EMBL" id="MCGE01000003">
    <property type="protein sequence ID" value="ORZ23292.1"/>
    <property type="molecule type" value="Genomic_DNA"/>
</dbReference>
<evidence type="ECO:0000313" key="2">
    <source>
        <dbReference type="Proteomes" id="UP000193560"/>
    </source>
</evidence>
<dbReference type="AlphaFoldDB" id="A0A1X2IW90"/>
<comment type="caution">
    <text evidence="1">The sequence shown here is derived from an EMBL/GenBank/DDBJ whole genome shotgun (WGS) entry which is preliminary data.</text>
</comment>
<organism evidence="1 2">
    <name type="scientific">Absidia repens</name>
    <dbReference type="NCBI Taxonomy" id="90262"/>
    <lineage>
        <taxon>Eukaryota</taxon>
        <taxon>Fungi</taxon>
        <taxon>Fungi incertae sedis</taxon>
        <taxon>Mucoromycota</taxon>
        <taxon>Mucoromycotina</taxon>
        <taxon>Mucoromycetes</taxon>
        <taxon>Mucorales</taxon>
        <taxon>Cunninghamellaceae</taxon>
        <taxon>Absidia</taxon>
    </lineage>
</organism>
<gene>
    <name evidence="1" type="ORF">BCR42DRAFT_404427</name>
</gene>
<sequence length="179" mass="20743">MPLTFTFFNDDALLGGGAHVYVGHLKEQGTEPLAYRIKVKRREFWLYDGQPKDHGRRELLHGLFDGALGFYGPTGEIRGYNTVTDFGPSGFFGHKFKFVDGHTGCKYKWKTDIIGFYWELKDPAKQVIASFDCHKFQLSRQGRLTIHKENIPEHLMALILLTHKMVHNFVKYKKHQRSN</sequence>